<gene>
    <name evidence="3" type="ORF">FCC1311_117792</name>
</gene>
<dbReference type="PANTHER" id="PTHR47027">
    <property type="entry name" value="REVERSE TRANSCRIPTASE DOMAIN-CONTAINING PROTEIN"/>
    <property type="match status" value="1"/>
</dbReference>
<dbReference type="AlphaFoldDB" id="A0A2R5FKX6"/>
<feature type="domain" description="Reverse transcriptase" evidence="2">
    <location>
        <begin position="1"/>
        <end position="210"/>
    </location>
</feature>
<dbReference type="EMBL" id="BEYU01001845">
    <property type="protein sequence ID" value="GBG16304.1"/>
    <property type="molecule type" value="Genomic_DNA"/>
</dbReference>
<dbReference type="Proteomes" id="UP000241890">
    <property type="component" value="Unassembled WGS sequence"/>
</dbReference>
<dbReference type="Pfam" id="PF00078">
    <property type="entry name" value="RVT_1"/>
    <property type="match status" value="1"/>
</dbReference>
<sequence>ECAAQVAALLEVCKRRRIEKRDIVLLFIDVKKAYDSVPHGALFFKLAKAGVRGPILAFVKALYAGSKMRVRTGYDPAILSPVAHLRRGLRQGCPLSPTLFNVFINDIFDGHEDLGVLARYHWRGTDGLRIPGLLFADDLVSFIEDAAGIRPAVERLETWLNDNELQVGHHKCGFLKMGRVPGFEEAVAAAPLQGAAVPIVESYTYLGLEIRPDLSRQGTIADRLAKARRLAGSMHSFLRRQDVPIQFRTAVARTVLIPAITYGAEIFAFNKSFTRGAQQFINTQLKLIAGVARGQAVSNVALWHEFGVPPLCATANGQRARLLSKGGRELRTWLAKMVERGYKARRTTWITNARRWLNTHTHRLLRTMLTRESVLEMTGEENLDAFFNLYAAGGDDDGDDGGDDDGGNNGNNAQGPLQLHIEGMAAVFVMMGAGNEAAAAAAIAAMPDPPAAAAAAGGAAPADEAAQDHAAAGDAAELDEARRNDNERRLIGPTMRKAMEFAIQPGGWEAVENPKVLSRLVRAVVWMREDRNYGDAKYGRRYLARRFEEQRLTRASLMAVPGAARGVSTMVRMRIGAFNTTERLARWGLRAARYKHECPCCHSQEPETIGHIFLRCPRWASKRDELLTGLIEESRAAVAATTMNRMGPWDTDEDRIFIRDDGHLG</sequence>
<dbReference type="PROSITE" id="PS50878">
    <property type="entry name" value="RT_POL"/>
    <property type="match status" value="1"/>
</dbReference>
<evidence type="ECO:0000259" key="2">
    <source>
        <dbReference type="PROSITE" id="PS50878"/>
    </source>
</evidence>
<dbReference type="OrthoDB" id="121889at2759"/>
<dbReference type="InParanoid" id="A0A2R5FKX6"/>
<feature type="compositionally biased region" description="Acidic residues" evidence="1">
    <location>
        <begin position="396"/>
        <end position="406"/>
    </location>
</feature>
<dbReference type="InterPro" id="IPR043502">
    <property type="entry name" value="DNA/RNA_pol_sf"/>
</dbReference>
<protein>
    <submittedName>
        <fullName evidence="3">Retrovirus-related Pol polyprotein from type-1 retrotransposable element R2</fullName>
    </submittedName>
</protein>
<feature type="region of interest" description="Disordered" evidence="1">
    <location>
        <begin position="451"/>
        <end position="490"/>
    </location>
</feature>
<comment type="caution">
    <text evidence="3">The sequence shown here is derived from an EMBL/GenBank/DDBJ whole genome shotgun (WGS) entry which is preliminary data.</text>
</comment>
<feature type="compositionally biased region" description="Basic and acidic residues" evidence="1">
    <location>
        <begin position="479"/>
        <end position="490"/>
    </location>
</feature>
<name>A0A2R5FKX6_9STRA</name>
<dbReference type="SUPFAM" id="SSF56672">
    <property type="entry name" value="DNA/RNA polymerases"/>
    <property type="match status" value="1"/>
</dbReference>
<reference evidence="3 4" key="1">
    <citation type="submission" date="2017-12" db="EMBL/GenBank/DDBJ databases">
        <title>Sequencing, de novo assembly and annotation of complete genome of a new Thraustochytrid species, strain FCC1311.</title>
        <authorList>
            <person name="Sedici K."/>
            <person name="Godart F."/>
            <person name="Aiese Cigliano R."/>
            <person name="Sanseverino W."/>
            <person name="Barakat M."/>
            <person name="Ortet P."/>
            <person name="Marechal E."/>
            <person name="Cagnac O."/>
            <person name="Amato A."/>
        </authorList>
    </citation>
    <scope>NUCLEOTIDE SEQUENCE [LARGE SCALE GENOMIC DNA]</scope>
</reference>
<feature type="region of interest" description="Disordered" evidence="1">
    <location>
        <begin position="396"/>
        <end position="416"/>
    </location>
</feature>
<evidence type="ECO:0000313" key="3">
    <source>
        <dbReference type="EMBL" id="GBG16304.1"/>
    </source>
</evidence>
<keyword evidence="4" id="KW-1185">Reference proteome</keyword>
<dbReference type="InterPro" id="IPR000477">
    <property type="entry name" value="RT_dom"/>
</dbReference>
<evidence type="ECO:0000256" key="1">
    <source>
        <dbReference type="SAM" id="MobiDB-lite"/>
    </source>
</evidence>
<evidence type="ECO:0000313" key="4">
    <source>
        <dbReference type="Proteomes" id="UP000241890"/>
    </source>
</evidence>
<accession>A0A2R5FKX6</accession>
<proteinExistence type="predicted"/>
<feature type="compositionally biased region" description="Low complexity" evidence="1">
    <location>
        <begin position="451"/>
        <end position="475"/>
    </location>
</feature>
<dbReference type="PANTHER" id="PTHR47027:SF20">
    <property type="entry name" value="REVERSE TRANSCRIPTASE-LIKE PROTEIN WITH RNA-DIRECTED DNA POLYMERASE DOMAIN"/>
    <property type="match status" value="1"/>
</dbReference>
<feature type="non-terminal residue" evidence="3">
    <location>
        <position position="1"/>
    </location>
</feature>
<organism evidence="3 4">
    <name type="scientific">Hondaea fermentalgiana</name>
    <dbReference type="NCBI Taxonomy" id="2315210"/>
    <lineage>
        <taxon>Eukaryota</taxon>
        <taxon>Sar</taxon>
        <taxon>Stramenopiles</taxon>
        <taxon>Bigyra</taxon>
        <taxon>Labyrinthulomycetes</taxon>
        <taxon>Thraustochytrida</taxon>
        <taxon>Thraustochytriidae</taxon>
        <taxon>Hondaea</taxon>
    </lineage>
</organism>